<gene>
    <name evidence="2" type="ORF">COO59_10270</name>
</gene>
<reference evidence="3" key="1">
    <citation type="submission" date="2017-09" db="EMBL/GenBank/DDBJ databases">
        <authorList>
            <person name="Palmer M."/>
            <person name="Steenkamp E.T."/>
            <person name="Coetzee M.P."/>
            <person name="Avontuur J.R."/>
            <person name="Van Zyl E."/>
            <person name="Chan W.-Y."/>
            <person name="Blom J."/>
            <person name="Venter S.N."/>
        </authorList>
    </citation>
    <scope>NUCLEOTIDE SEQUENCE [LARGE SCALE GENOMIC DNA]</scope>
    <source>
        <strain evidence="3">QC88-366</strain>
    </source>
</reference>
<dbReference type="PANTHER" id="PTHR47505">
    <property type="entry name" value="DNA UTILIZATION PROTEIN YHGH"/>
    <property type="match status" value="1"/>
</dbReference>
<comment type="similarity">
    <text evidence="1">Belongs to the ComF/GntX family.</text>
</comment>
<dbReference type="OrthoDB" id="9793412at2"/>
<dbReference type="Proteomes" id="UP000236345">
    <property type="component" value="Unassembled WGS sequence"/>
</dbReference>
<accession>A0A2K1QA03</accession>
<evidence type="ECO:0000313" key="2">
    <source>
        <dbReference type="EMBL" id="PNS11861.1"/>
    </source>
</evidence>
<dbReference type="PANTHER" id="PTHR47505:SF1">
    <property type="entry name" value="DNA UTILIZATION PROTEIN YHGH"/>
    <property type="match status" value="1"/>
</dbReference>
<evidence type="ECO:0000313" key="3">
    <source>
        <dbReference type="Proteomes" id="UP000236345"/>
    </source>
</evidence>
<dbReference type="RefSeq" id="WP_103059700.1">
    <property type="nucleotide sequence ID" value="NZ_BSOF01000005.1"/>
</dbReference>
<proteinExistence type="inferred from homology"/>
<comment type="caution">
    <text evidence="2">The sequence shown here is derived from an EMBL/GenBank/DDBJ whole genome shotgun (WGS) entry which is preliminary data.</text>
</comment>
<dbReference type="Gene3D" id="3.40.50.2020">
    <property type="match status" value="1"/>
</dbReference>
<keyword evidence="3" id="KW-1185">Reference proteome</keyword>
<dbReference type="InterPro" id="IPR051910">
    <property type="entry name" value="ComF/GntX_DNA_util-trans"/>
</dbReference>
<dbReference type="NCBIfam" id="NF008616">
    <property type="entry name" value="PRK11595.1"/>
    <property type="match status" value="1"/>
</dbReference>
<dbReference type="InterPro" id="IPR000836">
    <property type="entry name" value="PRTase_dom"/>
</dbReference>
<evidence type="ECO:0000256" key="1">
    <source>
        <dbReference type="ARBA" id="ARBA00008007"/>
    </source>
</evidence>
<organism evidence="2 3">
    <name type="scientific">Mixta theicola</name>
    <dbReference type="NCBI Taxonomy" id="1458355"/>
    <lineage>
        <taxon>Bacteria</taxon>
        <taxon>Pseudomonadati</taxon>
        <taxon>Pseudomonadota</taxon>
        <taxon>Gammaproteobacteria</taxon>
        <taxon>Enterobacterales</taxon>
        <taxon>Erwiniaceae</taxon>
        <taxon>Mixta</taxon>
    </lineage>
</organism>
<dbReference type="CDD" id="cd06223">
    <property type="entry name" value="PRTases_typeI"/>
    <property type="match status" value="1"/>
</dbReference>
<dbReference type="EMBL" id="NWUO01000006">
    <property type="protein sequence ID" value="PNS11861.1"/>
    <property type="molecule type" value="Genomic_DNA"/>
</dbReference>
<dbReference type="InterPro" id="IPR029057">
    <property type="entry name" value="PRTase-like"/>
</dbReference>
<dbReference type="AlphaFoldDB" id="A0A2K1QA03"/>
<name>A0A2K1QA03_9GAMM</name>
<protein>
    <submittedName>
        <fullName evidence="2">DNA utilization protein GntX</fullName>
    </submittedName>
</protein>
<sequence length="227" mass="25416">MLPMQGGCWLCQTPLALPIQGLCSYCLRALPPLPLCCPRCGLPAGDALVICGRCLRRPPPWRQLIAVSDYRPPLSLLISRYKFSGVTALSVMLARLILLSWLTARRQRGLPRPDLLLAVPLHHQRAWRRGFNQADLLAQPLARWLNCAYYPQGVTRRRTALIQHQLGARARKNNLRGAFRLEITVQDRHIALIDDVVTTGSTAAEISRLLMRAGAASVQIWCLCRTL</sequence>
<dbReference type="SUPFAM" id="SSF53271">
    <property type="entry name" value="PRTase-like"/>
    <property type="match status" value="1"/>
</dbReference>